<keyword evidence="1" id="KW-0472">Membrane</keyword>
<dbReference type="AlphaFoldDB" id="A0A133Y2Q4"/>
<dbReference type="PATRIC" id="fig|87541.4.peg.546"/>
<dbReference type="InterPro" id="IPR008966">
    <property type="entry name" value="Adhesion_dom_sf"/>
</dbReference>
<evidence type="ECO:0000256" key="1">
    <source>
        <dbReference type="SAM" id="Phobius"/>
    </source>
</evidence>
<comment type="caution">
    <text evidence="2">The sequence shown here is derived from an EMBL/GenBank/DDBJ whole genome shotgun (WGS) entry which is preliminary data.</text>
</comment>
<accession>A0A133Y2Q4</accession>
<protein>
    <submittedName>
        <fullName evidence="2">Uncharacterized protein</fullName>
    </submittedName>
</protein>
<gene>
    <name evidence="2" type="ORF">HMPREF3187_00544</name>
</gene>
<feature type="transmembrane region" description="Helical" evidence="1">
    <location>
        <begin position="113"/>
        <end position="133"/>
    </location>
</feature>
<keyword evidence="1" id="KW-1133">Transmembrane helix</keyword>
<reference evidence="2 3" key="1">
    <citation type="submission" date="2016-01" db="EMBL/GenBank/DDBJ databases">
        <authorList>
            <person name="Oliw E.H."/>
        </authorList>
    </citation>
    <scope>NUCLEOTIDE SEQUENCE [LARGE SCALE GENOMIC DNA]</scope>
    <source>
        <strain evidence="2 3">KA00635</strain>
    </source>
</reference>
<keyword evidence="1" id="KW-0812">Transmembrane</keyword>
<organism evidence="2 3">
    <name type="scientific">Aerococcus christensenii</name>
    <dbReference type="NCBI Taxonomy" id="87541"/>
    <lineage>
        <taxon>Bacteria</taxon>
        <taxon>Bacillati</taxon>
        <taxon>Bacillota</taxon>
        <taxon>Bacilli</taxon>
        <taxon>Lactobacillales</taxon>
        <taxon>Aerococcaceae</taxon>
        <taxon>Aerococcus</taxon>
    </lineage>
</organism>
<dbReference type="RefSeq" id="WP_060936594.1">
    <property type="nucleotide sequence ID" value="NZ_JASOZP010000003.1"/>
</dbReference>
<dbReference type="Proteomes" id="UP000070422">
    <property type="component" value="Unassembled WGS sequence"/>
</dbReference>
<evidence type="ECO:0000313" key="3">
    <source>
        <dbReference type="Proteomes" id="UP000070422"/>
    </source>
</evidence>
<name>A0A133Y2Q4_9LACT</name>
<sequence>MKTNKGDFYAKVTRNNNGYRWQIFVNSAHADHQNAPIYFTVPKGQKIDPKSIRIYQTGPNDYLAPVFEGTSKSLEEAIRKLSFGSKGNVAHVPVKQGNFTVDKPLDYLKLSKITLVMFTISKSMVILELIFILKRSMPLMKLDFNKDKIWKINSTTKGD</sequence>
<evidence type="ECO:0000313" key="2">
    <source>
        <dbReference type="EMBL" id="KXB37469.1"/>
    </source>
</evidence>
<dbReference type="Gene3D" id="2.60.40.740">
    <property type="match status" value="1"/>
</dbReference>
<dbReference type="SUPFAM" id="SSF49401">
    <property type="entry name" value="Bacterial adhesins"/>
    <property type="match status" value="1"/>
</dbReference>
<proteinExistence type="predicted"/>
<dbReference type="EMBL" id="LSCQ01000026">
    <property type="protein sequence ID" value="KXB37469.1"/>
    <property type="molecule type" value="Genomic_DNA"/>
</dbReference>